<keyword evidence="2" id="KW-1185">Reference proteome</keyword>
<dbReference type="EMBL" id="CM055752">
    <property type="protein sequence ID" value="KAJ7992796.1"/>
    <property type="molecule type" value="Genomic_DNA"/>
</dbReference>
<organism evidence="1 2">
    <name type="scientific">Dallia pectoralis</name>
    <name type="common">Alaska blackfish</name>
    <dbReference type="NCBI Taxonomy" id="75939"/>
    <lineage>
        <taxon>Eukaryota</taxon>
        <taxon>Metazoa</taxon>
        <taxon>Chordata</taxon>
        <taxon>Craniata</taxon>
        <taxon>Vertebrata</taxon>
        <taxon>Euteleostomi</taxon>
        <taxon>Actinopterygii</taxon>
        <taxon>Neopterygii</taxon>
        <taxon>Teleostei</taxon>
        <taxon>Protacanthopterygii</taxon>
        <taxon>Esociformes</taxon>
        <taxon>Umbridae</taxon>
        <taxon>Dallia</taxon>
    </lineage>
</organism>
<reference evidence="1" key="1">
    <citation type="submission" date="2021-05" db="EMBL/GenBank/DDBJ databases">
        <authorList>
            <person name="Pan Q."/>
            <person name="Jouanno E."/>
            <person name="Zahm M."/>
            <person name="Klopp C."/>
            <person name="Cabau C."/>
            <person name="Louis A."/>
            <person name="Berthelot C."/>
            <person name="Parey E."/>
            <person name="Roest Crollius H."/>
            <person name="Montfort J."/>
            <person name="Robinson-Rechavi M."/>
            <person name="Bouchez O."/>
            <person name="Lampietro C."/>
            <person name="Lopez Roques C."/>
            <person name="Donnadieu C."/>
            <person name="Postlethwait J."/>
            <person name="Bobe J."/>
            <person name="Dillon D."/>
            <person name="Chandos A."/>
            <person name="von Hippel F."/>
            <person name="Guiguen Y."/>
        </authorList>
    </citation>
    <scope>NUCLEOTIDE SEQUENCE</scope>
    <source>
        <strain evidence="1">YG-Jan2019</strain>
    </source>
</reference>
<comment type="caution">
    <text evidence="1">The sequence shown here is derived from an EMBL/GenBank/DDBJ whole genome shotgun (WGS) entry which is preliminary data.</text>
</comment>
<evidence type="ECO:0000313" key="1">
    <source>
        <dbReference type="EMBL" id="KAJ7992796.1"/>
    </source>
</evidence>
<protein>
    <submittedName>
        <fullName evidence="1">Uncharacterized protein</fullName>
    </submittedName>
</protein>
<sequence>MQRIINTAQRIIGSTLISLKDLYTSRCLSRALKIKKDHFHPGSNLFELLPSGPSSQIGLPPLHPRHSRTITVQAIMEPNPRGTIPGLLQGDNDGLEERVGRACMKDKTSAEIHLEVAKAKVEMLRFLRNGRVLDFKLFKALIDQPDAVKRVVDVLEETGHVFYNKPEVPSVVTEQTEQISANDQHMSQPTVEQETEQGTDSAEDPPLYPLHQMLTKPQPSPKECLSILTVAKPDFMKSIGMLMNGTALKKEEQLNVLYYLDYAEDVSWRGNIFSVVGWCKVSNDHGTIYVIGVKEHKNGAQQVATISLDEEEDAWMDIYYKMIRPAFLQGLLEEQAKSDHFVIEMSTIKGNADDENGLVANYLSHSNATGDAHYHMKTMSSAQMGMDITRD</sequence>
<gene>
    <name evidence="1" type="ORF">DPEC_G00282410</name>
</gene>
<accession>A0ACC2FN52</accession>
<proteinExistence type="predicted"/>
<name>A0ACC2FN52_DALPE</name>
<dbReference type="Proteomes" id="UP001157502">
    <property type="component" value="Chromosome 25"/>
</dbReference>
<evidence type="ECO:0000313" key="2">
    <source>
        <dbReference type="Proteomes" id="UP001157502"/>
    </source>
</evidence>